<evidence type="ECO:0000313" key="2">
    <source>
        <dbReference type="Proteomes" id="UP000006055"/>
    </source>
</evidence>
<dbReference type="Proteomes" id="UP000006055">
    <property type="component" value="Chromosome"/>
</dbReference>
<accession>I4C3S8</accession>
<dbReference type="RefSeq" id="WP_014809367.1">
    <property type="nucleotide sequence ID" value="NC_018025.1"/>
</dbReference>
<dbReference type="InterPro" id="IPR004155">
    <property type="entry name" value="PBS_lyase_HEAT"/>
</dbReference>
<dbReference type="InterPro" id="IPR011989">
    <property type="entry name" value="ARM-like"/>
</dbReference>
<dbReference type="eggNOG" id="COG1413">
    <property type="taxonomic scope" value="Bacteria"/>
</dbReference>
<dbReference type="HOGENOM" id="CLU_699672_0_0_7"/>
<dbReference type="KEGG" id="dti:Desti_1507"/>
<evidence type="ECO:0000313" key="1">
    <source>
        <dbReference type="EMBL" id="AFM24219.1"/>
    </source>
</evidence>
<gene>
    <name evidence="1" type="ordered locus">Desti_1507</name>
</gene>
<dbReference type="AlphaFoldDB" id="I4C3S8"/>
<keyword evidence="2" id="KW-1185">Reference proteome</keyword>
<evidence type="ECO:0008006" key="3">
    <source>
        <dbReference type="Google" id="ProtNLM"/>
    </source>
</evidence>
<dbReference type="OrthoDB" id="1438753at2"/>
<dbReference type="STRING" id="706587.Desti_1507"/>
<dbReference type="SUPFAM" id="SSF48371">
    <property type="entry name" value="ARM repeat"/>
    <property type="match status" value="1"/>
</dbReference>
<reference evidence="2" key="1">
    <citation type="submission" date="2012-06" db="EMBL/GenBank/DDBJ databases">
        <title>Complete sequence of chromosome of Desulfomonile tiedjei DSM 6799.</title>
        <authorList>
            <person name="Lucas S."/>
            <person name="Copeland A."/>
            <person name="Lapidus A."/>
            <person name="Glavina del Rio T."/>
            <person name="Dalin E."/>
            <person name="Tice H."/>
            <person name="Bruce D."/>
            <person name="Goodwin L."/>
            <person name="Pitluck S."/>
            <person name="Peters L."/>
            <person name="Ovchinnikova G."/>
            <person name="Zeytun A."/>
            <person name="Lu M."/>
            <person name="Kyrpides N."/>
            <person name="Mavromatis K."/>
            <person name="Ivanova N."/>
            <person name="Brettin T."/>
            <person name="Detter J.C."/>
            <person name="Han C."/>
            <person name="Larimer F."/>
            <person name="Land M."/>
            <person name="Hauser L."/>
            <person name="Markowitz V."/>
            <person name="Cheng J.-F."/>
            <person name="Hugenholtz P."/>
            <person name="Woyke T."/>
            <person name="Wu D."/>
            <person name="Spring S."/>
            <person name="Schroeder M."/>
            <person name="Brambilla E."/>
            <person name="Klenk H.-P."/>
            <person name="Eisen J.A."/>
        </authorList>
    </citation>
    <scope>NUCLEOTIDE SEQUENCE [LARGE SCALE GENOMIC DNA]</scope>
    <source>
        <strain evidence="2">ATCC 49306 / DSM 6799 / DCB-1</strain>
    </source>
</reference>
<name>I4C3S8_DESTA</name>
<organism evidence="1 2">
    <name type="scientific">Desulfomonile tiedjei (strain ATCC 49306 / DSM 6799 / DCB-1)</name>
    <dbReference type="NCBI Taxonomy" id="706587"/>
    <lineage>
        <taxon>Bacteria</taxon>
        <taxon>Pseudomonadati</taxon>
        <taxon>Thermodesulfobacteriota</taxon>
        <taxon>Desulfomonilia</taxon>
        <taxon>Desulfomonilales</taxon>
        <taxon>Desulfomonilaceae</taxon>
        <taxon>Desulfomonile</taxon>
    </lineage>
</organism>
<proteinExistence type="predicted"/>
<dbReference type="Pfam" id="PF13646">
    <property type="entry name" value="HEAT_2"/>
    <property type="match status" value="1"/>
</dbReference>
<dbReference type="Gene3D" id="1.25.10.10">
    <property type="entry name" value="Leucine-rich Repeat Variant"/>
    <property type="match status" value="1"/>
</dbReference>
<dbReference type="SMART" id="SM00567">
    <property type="entry name" value="EZ_HEAT"/>
    <property type="match status" value="3"/>
</dbReference>
<sequence>MNKQFYHLRSPGPDKPHQIYGRSAWERTFGRAEWPAIAAGFATGRMYSPHGYPKKDLAIVLPTSKIGDFVWTWYSECIVPDKTLALFKEANFTGYETRPVIIEKVKGLKKKHREEAPIPQLWELLIRGKGGDAAPESGIAPYQYEDSSGVVHSGYTSYRNGIIVDETNWDGSDFFTINGYPKFLLVTERVKEFIMDRQLTNCALVPSDKLRWGSDVTPEESLAQDRELASRSFEELLAELEDPESARRAMYGLGCKGDPRALDSLIERFDHPDVLIWRPAASAVAAIAKHKSSSEQTREEIFSRLCALLDHKDPRIRKTAAMALSYIGSEQAAQKVMRVLSDPDESVRSTGVFVMGFLRYRPALEAVRPLIRDRSKNVREHARRVVAELECEFR</sequence>
<dbReference type="InterPro" id="IPR016024">
    <property type="entry name" value="ARM-type_fold"/>
</dbReference>
<protein>
    <recommendedName>
        <fullName evidence="3">HEAT repeat domain-containing protein</fullName>
    </recommendedName>
</protein>
<dbReference type="EMBL" id="CP003360">
    <property type="protein sequence ID" value="AFM24219.1"/>
    <property type="molecule type" value="Genomic_DNA"/>
</dbReference>